<feature type="domain" description="SusD-like N-terminal" evidence="7">
    <location>
        <begin position="32"/>
        <end position="203"/>
    </location>
</feature>
<name>A0A3M9MYF6_9BACT</name>
<evidence type="ECO:0000259" key="6">
    <source>
        <dbReference type="Pfam" id="PF07980"/>
    </source>
</evidence>
<reference evidence="8 9" key="1">
    <citation type="submission" date="2018-11" db="EMBL/GenBank/DDBJ databases">
        <title>Rufibacter latericius sp. nov., isolated from water in Baiyang Lake.</title>
        <authorList>
            <person name="Yang Y."/>
        </authorList>
    </citation>
    <scope>NUCLEOTIDE SEQUENCE [LARGE SCALE GENOMIC DNA]</scope>
    <source>
        <strain evidence="8 9">MCC P1</strain>
    </source>
</reference>
<keyword evidence="5" id="KW-0998">Cell outer membrane</keyword>
<evidence type="ECO:0000313" key="9">
    <source>
        <dbReference type="Proteomes" id="UP000271010"/>
    </source>
</evidence>
<evidence type="ECO:0000259" key="7">
    <source>
        <dbReference type="Pfam" id="PF14322"/>
    </source>
</evidence>
<proteinExistence type="inferred from homology"/>
<protein>
    <submittedName>
        <fullName evidence="8">RagB/SusD family nutrient uptake outer membrane protein</fullName>
    </submittedName>
</protein>
<dbReference type="Pfam" id="PF07980">
    <property type="entry name" value="SusD_RagB"/>
    <property type="match status" value="1"/>
</dbReference>
<dbReference type="GO" id="GO:0009279">
    <property type="term" value="C:cell outer membrane"/>
    <property type="evidence" value="ECO:0007669"/>
    <property type="project" value="UniProtKB-SubCell"/>
</dbReference>
<evidence type="ECO:0000256" key="1">
    <source>
        <dbReference type="ARBA" id="ARBA00004442"/>
    </source>
</evidence>
<dbReference type="InterPro" id="IPR012944">
    <property type="entry name" value="SusD_RagB_dom"/>
</dbReference>
<dbReference type="Gene3D" id="1.25.40.390">
    <property type="match status" value="1"/>
</dbReference>
<sequence>MLLSNSFLRIAMKRFFYTATILATLGFSSCQDFLETTPDDFVTPANYYRNEEEVNAALAGVYDILGRNQTYGRTLWWELDVADQFFDNRSNAIVDMSLNNYDATDTKVAGLWEALYLGINRANMLLENLDKADMPQDAKTKVLGQAKFLRAYYYFLLVTNWGDVPLRLNATASVKEVNVPKTASRTIYDFIVKEMEEAEAMVDVTGTKSPNSTTVSFKYNHSGRVTNTVVQGILARVNLKMAGAPLNDRSRYNEVIKWATKVKESGLHSLNPSYKQIFINHMQDRYDLQYRESMWEAEFASAGPGLSYEEGSLGVTGGINTGDPEIGYSYGIIQILKSHYDLYPVSGPRTVVRTNVTPATIIVEDSRDTRRDWNIAPFYYSGKDTVAYSKDQIYNRKNGKWRRIYQLALPKNNNSSPANFPILRYADVLLMLAEAENAVNGPTALAKDAVNQVIRRAYAVTPDRNTPGAGTPDDVSEGVDQDQLLTIIQEERAKELFSEGLRKFDLIRWGEYLYVMRALSSQIAVSAPSNLVYAGRAATNVTEKHLLLPIPTGETTLNNAIVQNSGW</sequence>
<evidence type="ECO:0000256" key="4">
    <source>
        <dbReference type="ARBA" id="ARBA00023136"/>
    </source>
</evidence>
<dbReference type="Proteomes" id="UP000271010">
    <property type="component" value="Unassembled WGS sequence"/>
</dbReference>
<dbReference type="EMBL" id="RJJE01000009">
    <property type="protein sequence ID" value="RNI29923.1"/>
    <property type="molecule type" value="Genomic_DNA"/>
</dbReference>
<dbReference type="CDD" id="cd08977">
    <property type="entry name" value="SusD"/>
    <property type="match status" value="1"/>
</dbReference>
<feature type="domain" description="RagB/SusD" evidence="6">
    <location>
        <begin position="389"/>
        <end position="567"/>
    </location>
</feature>
<organism evidence="8 9">
    <name type="scientific">Rufibacter immobilis</name>
    <dbReference type="NCBI Taxonomy" id="1348778"/>
    <lineage>
        <taxon>Bacteria</taxon>
        <taxon>Pseudomonadati</taxon>
        <taxon>Bacteroidota</taxon>
        <taxon>Cytophagia</taxon>
        <taxon>Cytophagales</taxon>
        <taxon>Hymenobacteraceae</taxon>
        <taxon>Rufibacter</taxon>
    </lineage>
</organism>
<keyword evidence="4" id="KW-0472">Membrane</keyword>
<evidence type="ECO:0000256" key="5">
    <source>
        <dbReference type="ARBA" id="ARBA00023237"/>
    </source>
</evidence>
<dbReference type="InterPro" id="IPR011990">
    <property type="entry name" value="TPR-like_helical_dom_sf"/>
</dbReference>
<gene>
    <name evidence="8" type="ORF">EFA69_10360</name>
</gene>
<keyword evidence="3" id="KW-0732">Signal</keyword>
<dbReference type="SUPFAM" id="SSF48452">
    <property type="entry name" value="TPR-like"/>
    <property type="match status" value="1"/>
</dbReference>
<accession>A0A3M9MYF6</accession>
<comment type="similarity">
    <text evidence="2">Belongs to the SusD family.</text>
</comment>
<evidence type="ECO:0000256" key="2">
    <source>
        <dbReference type="ARBA" id="ARBA00006275"/>
    </source>
</evidence>
<evidence type="ECO:0000313" key="8">
    <source>
        <dbReference type="EMBL" id="RNI29923.1"/>
    </source>
</evidence>
<comment type="caution">
    <text evidence="8">The sequence shown here is derived from an EMBL/GenBank/DDBJ whole genome shotgun (WGS) entry which is preliminary data.</text>
</comment>
<dbReference type="InterPro" id="IPR033985">
    <property type="entry name" value="SusD-like_N"/>
</dbReference>
<dbReference type="Pfam" id="PF14322">
    <property type="entry name" value="SusD-like_3"/>
    <property type="match status" value="1"/>
</dbReference>
<comment type="subcellular location">
    <subcellularLocation>
        <location evidence="1">Cell outer membrane</location>
    </subcellularLocation>
</comment>
<dbReference type="AlphaFoldDB" id="A0A3M9MYF6"/>
<dbReference type="OrthoDB" id="9792139at2"/>
<evidence type="ECO:0000256" key="3">
    <source>
        <dbReference type="ARBA" id="ARBA00022729"/>
    </source>
</evidence>
<keyword evidence="9" id="KW-1185">Reference proteome</keyword>